<dbReference type="EMBL" id="BAABBN010000007">
    <property type="protein sequence ID" value="GAA3924689.1"/>
    <property type="molecule type" value="Genomic_DNA"/>
</dbReference>
<reference evidence="12" key="1">
    <citation type="journal article" date="2019" name="Int. J. Syst. Evol. Microbiol.">
        <title>The Global Catalogue of Microorganisms (GCM) 10K type strain sequencing project: providing services to taxonomists for standard genome sequencing and annotation.</title>
        <authorList>
            <consortium name="The Broad Institute Genomics Platform"/>
            <consortium name="The Broad Institute Genome Sequencing Center for Infectious Disease"/>
            <person name="Wu L."/>
            <person name="Ma J."/>
        </authorList>
    </citation>
    <scope>NUCLEOTIDE SEQUENCE [LARGE SCALE GENOMIC DNA]</scope>
    <source>
        <strain evidence="12">JCM 17551</strain>
    </source>
</reference>
<keyword evidence="3" id="KW-1003">Cell membrane</keyword>
<comment type="subcellular location">
    <subcellularLocation>
        <location evidence="1 9">Cell inner membrane</location>
        <topology evidence="1 9">Multi-pass membrane protein</topology>
    </subcellularLocation>
</comment>
<gene>
    <name evidence="11" type="ORF">GCM10022277_20680</name>
</gene>
<feature type="transmembrane region" description="Helical" evidence="9">
    <location>
        <begin position="92"/>
        <end position="115"/>
    </location>
</feature>
<evidence type="ECO:0000256" key="5">
    <source>
        <dbReference type="ARBA" id="ARBA00022692"/>
    </source>
</evidence>
<keyword evidence="7 9" id="KW-0472">Membrane</keyword>
<keyword evidence="6 9" id="KW-1133">Transmembrane helix</keyword>
<keyword evidence="4 9" id="KW-0997">Cell inner membrane</keyword>
<evidence type="ECO:0000313" key="12">
    <source>
        <dbReference type="Proteomes" id="UP001501565"/>
    </source>
</evidence>
<sequence>MFEIFHRIHISLAKGSEWFGKTLSWLTLFMTVLMFTLVVLRYAFDFNLIFLQESVLYLHAAVFLLGAGYTLKMDGHVRVDILYRDMKAHQKAWVNLLGCLFLLIPMMTFIGVISWEYIAFSWSMQEKSQEAGGLPFVYLLKSLILGMVISVLIQGISEICKSLAILGHHYSQEAK</sequence>
<evidence type="ECO:0000259" key="10">
    <source>
        <dbReference type="Pfam" id="PF04290"/>
    </source>
</evidence>
<evidence type="ECO:0000256" key="1">
    <source>
        <dbReference type="ARBA" id="ARBA00004429"/>
    </source>
</evidence>
<dbReference type="Proteomes" id="UP001501565">
    <property type="component" value="Unassembled WGS sequence"/>
</dbReference>
<proteinExistence type="inferred from homology"/>
<evidence type="ECO:0000256" key="7">
    <source>
        <dbReference type="ARBA" id="ARBA00023136"/>
    </source>
</evidence>
<feature type="domain" description="Tripartite ATP-independent periplasmic transporters DctQ component" evidence="10">
    <location>
        <begin position="30"/>
        <end position="154"/>
    </location>
</feature>
<evidence type="ECO:0000256" key="4">
    <source>
        <dbReference type="ARBA" id="ARBA00022519"/>
    </source>
</evidence>
<evidence type="ECO:0000256" key="6">
    <source>
        <dbReference type="ARBA" id="ARBA00022989"/>
    </source>
</evidence>
<dbReference type="PANTHER" id="PTHR35011:SF4">
    <property type="entry name" value="SLL1102 PROTEIN"/>
    <property type="match status" value="1"/>
</dbReference>
<evidence type="ECO:0000256" key="2">
    <source>
        <dbReference type="ARBA" id="ARBA00022448"/>
    </source>
</evidence>
<feature type="transmembrane region" description="Helical" evidence="9">
    <location>
        <begin position="135"/>
        <end position="153"/>
    </location>
</feature>
<comment type="caution">
    <text evidence="11">The sequence shown here is derived from an EMBL/GenBank/DDBJ whole genome shotgun (WGS) entry which is preliminary data.</text>
</comment>
<protein>
    <recommendedName>
        <fullName evidence="9">TRAP transporter small permease protein</fullName>
    </recommendedName>
</protein>
<comment type="subunit">
    <text evidence="9">The complex comprises the extracytoplasmic solute receptor protein and the two transmembrane proteins.</text>
</comment>
<keyword evidence="2 9" id="KW-0813">Transport</keyword>
<comment type="similarity">
    <text evidence="8 9">Belongs to the TRAP transporter small permease family.</text>
</comment>
<evidence type="ECO:0000256" key="8">
    <source>
        <dbReference type="ARBA" id="ARBA00038436"/>
    </source>
</evidence>
<dbReference type="RefSeq" id="WP_344798260.1">
    <property type="nucleotide sequence ID" value="NZ_BAABBN010000007.1"/>
</dbReference>
<dbReference type="InterPro" id="IPR007387">
    <property type="entry name" value="TRAP_DctQ"/>
</dbReference>
<keyword evidence="5 9" id="KW-0812">Transmembrane</keyword>
<feature type="transmembrane region" description="Helical" evidence="9">
    <location>
        <begin position="23"/>
        <end position="44"/>
    </location>
</feature>
<comment type="function">
    <text evidence="9">Part of the tripartite ATP-independent periplasmic (TRAP) transport system.</text>
</comment>
<dbReference type="InterPro" id="IPR055348">
    <property type="entry name" value="DctQ"/>
</dbReference>
<organism evidence="11 12">
    <name type="scientific">Litoribacillus peritrichatus</name>
    <dbReference type="NCBI Taxonomy" id="718191"/>
    <lineage>
        <taxon>Bacteria</taxon>
        <taxon>Pseudomonadati</taxon>
        <taxon>Pseudomonadota</taxon>
        <taxon>Gammaproteobacteria</taxon>
        <taxon>Oceanospirillales</taxon>
        <taxon>Oceanospirillaceae</taxon>
        <taxon>Litoribacillus</taxon>
    </lineage>
</organism>
<dbReference type="PANTHER" id="PTHR35011">
    <property type="entry name" value="2,3-DIKETO-L-GULONATE TRAP TRANSPORTER SMALL PERMEASE PROTEIN YIAM"/>
    <property type="match status" value="1"/>
</dbReference>
<evidence type="ECO:0000256" key="3">
    <source>
        <dbReference type="ARBA" id="ARBA00022475"/>
    </source>
</evidence>
<feature type="transmembrane region" description="Helical" evidence="9">
    <location>
        <begin position="50"/>
        <end position="71"/>
    </location>
</feature>
<accession>A0ABP7MJI6</accession>
<name>A0ABP7MJI6_9GAMM</name>
<keyword evidence="12" id="KW-1185">Reference proteome</keyword>
<evidence type="ECO:0000256" key="9">
    <source>
        <dbReference type="RuleBase" id="RU369079"/>
    </source>
</evidence>
<dbReference type="Pfam" id="PF04290">
    <property type="entry name" value="DctQ"/>
    <property type="match status" value="1"/>
</dbReference>
<evidence type="ECO:0000313" key="11">
    <source>
        <dbReference type="EMBL" id="GAA3924689.1"/>
    </source>
</evidence>